<evidence type="ECO:0000259" key="1">
    <source>
        <dbReference type="Pfam" id="PF11823"/>
    </source>
</evidence>
<dbReference type="eggNOG" id="ENOG5030K3Y">
    <property type="taxonomic scope" value="Bacteria"/>
</dbReference>
<dbReference type="Proteomes" id="UP000006190">
    <property type="component" value="Unassembled WGS sequence"/>
</dbReference>
<evidence type="ECO:0000313" key="2">
    <source>
        <dbReference type="EMBL" id="EHR38154.1"/>
    </source>
</evidence>
<dbReference type="InterPro" id="IPR021778">
    <property type="entry name" value="Se/S_carrier-like"/>
</dbReference>
<evidence type="ECO:0000313" key="3">
    <source>
        <dbReference type="Proteomes" id="UP000006190"/>
    </source>
</evidence>
<gene>
    <name evidence="2" type="ORF">HMPREF9708_00238</name>
</gene>
<keyword evidence="3" id="KW-1185">Reference proteome</keyword>
<dbReference type="HOGENOM" id="CLU_167443_0_0_9"/>
<comment type="caution">
    <text evidence="2">The sequence shown here is derived from an EMBL/GenBank/DDBJ whole genome shotgun (WGS) entry which is preliminary data.</text>
</comment>
<proteinExistence type="predicted"/>
<dbReference type="STRING" id="883113.HMPREF9708_00238"/>
<organism evidence="2 3">
    <name type="scientific">Facklamia languida CCUG 37842</name>
    <dbReference type="NCBI Taxonomy" id="883113"/>
    <lineage>
        <taxon>Bacteria</taxon>
        <taxon>Bacillati</taxon>
        <taxon>Bacillota</taxon>
        <taxon>Bacilli</taxon>
        <taxon>Lactobacillales</taxon>
        <taxon>Aerococcaceae</taxon>
        <taxon>Facklamia</taxon>
    </lineage>
</organism>
<dbReference type="AlphaFoldDB" id="H3NH99"/>
<dbReference type="Pfam" id="PF11823">
    <property type="entry name" value="Se_S_carrier"/>
    <property type="match status" value="1"/>
</dbReference>
<dbReference type="RefSeq" id="WP_006308123.1">
    <property type="nucleotide sequence ID" value="NZ_JH601133.1"/>
</dbReference>
<accession>H3NH99</accession>
<reference evidence="2 3" key="1">
    <citation type="submission" date="2012-01" db="EMBL/GenBank/DDBJ databases">
        <title>The Genome Sequence of Facklamia languida CCUG 37842.</title>
        <authorList>
            <consortium name="The Broad Institute Genome Sequencing Platform"/>
            <person name="Earl A."/>
            <person name="Ward D."/>
            <person name="Feldgarden M."/>
            <person name="Gevers D."/>
            <person name="Huys G."/>
            <person name="Young S.K."/>
            <person name="Zeng Q."/>
            <person name="Gargeya S."/>
            <person name="Fitzgerald M."/>
            <person name="Haas B."/>
            <person name="Abouelleil A."/>
            <person name="Alvarado L."/>
            <person name="Arachchi H.M."/>
            <person name="Berlin A."/>
            <person name="Chapman S.B."/>
            <person name="Gearin G."/>
            <person name="Goldberg J."/>
            <person name="Griggs A."/>
            <person name="Gujja S."/>
            <person name="Hansen M."/>
            <person name="Heiman D."/>
            <person name="Howarth C."/>
            <person name="Larimer J."/>
            <person name="Lui A."/>
            <person name="MacDonald P.J.P."/>
            <person name="McCowen C."/>
            <person name="Montmayeur A."/>
            <person name="Murphy C."/>
            <person name="Neiman D."/>
            <person name="Pearson M."/>
            <person name="Priest M."/>
            <person name="Roberts A."/>
            <person name="Saif S."/>
            <person name="Shea T."/>
            <person name="Sisk P."/>
            <person name="Stolte C."/>
            <person name="Sykes S."/>
            <person name="Wortman J."/>
            <person name="Nusbaum C."/>
            <person name="Birren B."/>
        </authorList>
    </citation>
    <scope>NUCLEOTIDE SEQUENCE [LARGE SCALE GENOMIC DNA]</scope>
    <source>
        <strain evidence="2 3">CCUG 37842</strain>
    </source>
</reference>
<dbReference type="PATRIC" id="fig|883113.3.peg.241"/>
<dbReference type="OrthoDB" id="2187432at2"/>
<protein>
    <recommendedName>
        <fullName evidence="1">Putative Se/S carrier protein-like domain-containing protein</fullName>
    </recommendedName>
</protein>
<name>H3NH99_9LACT</name>
<sequence>MSQKQYVYATFNNTLDAMAAEKLFKEQDIPGRLVIIPRELSAGCGMAWRSQPDQKQRLVQVAQDHDLDLKQVAII</sequence>
<dbReference type="EMBL" id="AGEG01000002">
    <property type="protein sequence ID" value="EHR38154.1"/>
    <property type="molecule type" value="Genomic_DNA"/>
</dbReference>
<feature type="domain" description="Putative Se/S carrier protein-like" evidence="1">
    <location>
        <begin position="6"/>
        <end position="72"/>
    </location>
</feature>